<keyword evidence="4" id="KW-1185">Reference proteome</keyword>
<feature type="compositionally biased region" description="Polar residues" evidence="1">
    <location>
        <begin position="1"/>
        <end position="13"/>
    </location>
</feature>
<gene>
    <name evidence="3" type="ORF">CEW89_03470</name>
</gene>
<proteinExistence type="predicted"/>
<keyword evidence="2" id="KW-1133">Transmembrane helix</keyword>
<organism evidence="3 4">
    <name type="scientific">Celeribacter ethanolicus</name>
    <dbReference type="NCBI Taxonomy" id="1758178"/>
    <lineage>
        <taxon>Bacteria</taxon>
        <taxon>Pseudomonadati</taxon>
        <taxon>Pseudomonadota</taxon>
        <taxon>Alphaproteobacteria</taxon>
        <taxon>Rhodobacterales</taxon>
        <taxon>Roseobacteraceae</taxon>
        <taxon>Celeribacter</taxon>
    </lineage>
</organism>
<dbReference type="OrthoDB" id="7870651at2"/>
<dbReference type="STRING" id="1758178.GCA_001550095_02962"/>
<dbReference type="Proteomes" id="UP000217935">
    <property type="component" value="Chromosome"/>
</dbReference>
<feature type="transmembrane region" description="Helical" evidence="2">
    <location>
        <begin position="32"/>
        <end position="52"/>
    </location>
</feature>
<evidence type="ECO:0000256" key="2">
    <source>
        <dbReference type="SAM" id="Phobius"/>
    </source>
</evidence>
<keyword evidence="2" id="KW-0472">Membrane</keyword>
<evidence type="ECO:0000256" key="1">
    <source>
        <dbReference type="SAM" id="MobiDB-lite"/>
    </source>
</evidence>
<evidence type="ECO:0000313" key="3">
    <source>
        <dbReference type="EMBL" id="ATG46700.1"/>
    </source>
</evidence>
<dbReference type="EMBL" id="CP022196">
    <property type="protein sequence ID" value="ATG46700.1"/>
    <property type="molecule type" value="Genomic_DNA"/>
</dbReference>
<dbReference type="KEGG" id="ceh:CEW89_03470"/>
<name>A0A291G9I4_9RHOB</name>
<sequence length="82" mass="8787">MAMQSTPHFSTFQGRAPRSEHEVDSFRHRMRVPVATLALGLIAAIAIAGGALDRVISHQVTGGLTDIEFLTGTLPITSTELD</sequence>
<dbReference type="RefSeq" id="WP_066709900.1">
    <property type="nucleotide sequence ID" value="NZ_CP022196.1"/>
</dbReference>
<reference evidence="3 4" key="1">
    <citation type="submission" date="2017-06" db="EMBL/GenBank/DDBJ databases">
        <title>Celeribacter sp. TSPH2 complete genome sequence.</title>
        <authorList>
            <person name="Woo J.-H."/>
            <person name="Kim H.-S."/>
        </authorList>
    </citation>
    <scope>NUCLEOTIDE SEQUENCE [LARGE SCALE GENOMIC DNA]</scope>
    <source>
        <strain evidence="3 4">TSPH2</strain>
    </source>
</reference>
<dbReference type="AlphaFoldDB" id="A0A291G9I4"/>
<feature type="region of interest" description="Disordered" evidence="1">
    <location>
        <begin position="1"/>
        <end position="24"/>
    </location>
</feature>
<evidence type="ECO:0000313" key="4">
    <source>
        <dbReference type="Proteomes" id="UP000217935"/>
    </source>
</evidence>
<accession>A0A291G9I4</accession>
<keyword evidence="2" id="KW-0812">Transmembrane</keyword>
<protein>
    <submittedName>
        <fullName evidence="3">Uncharacterized protein</fullName>
    </submittedName>
</protein>